<accession>A6J3L3</accession>
<dbReference type="Proteomes" id="UP000234681">
    <property type="component" value="Chromosome 18"/>
</dbReference>
<dbReference type="EMBL" id="CH473974">
    <property type="protein sequence ID" value="EDL76495.1"/>
    <property type="molecule type" value="Genomic_DNA"/>
</dbReference>
<gene>
    <name evidence="2" type="ORF">rCG_49514</name>
</gene>
<name>A6J3L3_RAT</name>
<dbReference type="AlphaFoldDB" id="A6J3L3"/>
<sequence length="41" mass="4451">MLRMRVKDRNDPDVELSATSPAPHLPACHHAAFPGNKGLSL</sequence>
<proteinExistence type="predicted"/>
<feature type="region of interest" description="Disordered" evidence="1">
    <location>
        <begin position="1"/>
        <end position="41"/>
    </location>
</feature>
<organism evidence="2 3">
    <name type="scientific">Rattus norvegicus</name>
    <name type="common">Rat</name>
    <dbReference type="NCBI Taxonomy" id="10116"/>
    <lineage>
        <taxon>Eukaryota</taxon>
        <taxon>Metazoa</taxon>
        <taxon>Chordata</taxon>
        <taxon>Craniata</taxon>
        <taxon>Vertebrata</taxon>
        <taxon>Euteleostomi</taxon>
        <taxon>Mammalia</taxon>
        <taxon>Eutheria</taxon>
        <taxon>Euarchontoglires</taxon>
        <taxon>Glires</taxon>
        <taxon>Rodentia</taxon>
        <taxon>Myomorpha</taxon>
        <taxon>Muroidea</taxon>
        <taxon>Muridae</taxon>
        <taxon>Murinae</taxon>
        <taxon>Rattus</taxon>
    </lineage>
</organism>
<feature type="compositionally biased region" description="Basic and acidic residues" evidence="1">
    <location>
        <begin position="1"/>
        <end position="12"/>
    </location>
</feature>
<protein>
    <submittedName>
        <fullName evidence="2">RCG49514</fullName>
    </submittedName>
</protein>
<evidence type="ECO:0000313" key="3">
    <source>
        <dbReference type="Proteomes" id="UP000234681"/>
    </source>
</evidence>
<evidence type="ECO:0000256" key="1">
    <source>
        <dbReference type="SAM" id="MobiDB-lite"/>
    </source>
</evidence>
<reference evidence="3" key="1">
    <citation type="submission" date="2005-09" db="EMBL/GenBank/DDBJ databases">
        <authorList>
            <person name="Mural R.J."/>
            <person name="Li P.W."/>
            <person name="Adams M.D."/>
            <person name="Amanatides P.G."/>
            <person name="Baden-Tillson H."/>
            <person name="Barnstead M."/>
            <person name="Chin S.H."/>
            <person name="Dew I."/>
            <person name="Evans C.A."/>
            <person name="Ferriera S."/>
            <person name="Flanigan M."/>
            <person name="Fosler C."/>
            <person name="Glodek A."/>
            <person name="Gu Z."/>
            <person name="Holt R.A."/>
            <person name="Jennings D."/>
            <person name="Kraft C.L."/>
            <person name="Lu F."/>
            <person name="Nguyen T."/>
            <person name="Nusskern D.R."/>
            <person name="Pfannkoch C.M."/>
            <person name="Sitter C."/>
            <person name="Sutton G.G."/>
            <person name="Venter J.C."/>
            <person name="Wang Z."/>
            <person name="Woodage T."/>
            <person name="Zheng X.H."/>
            <person name="Zhong F."/>
        </authorList>
    </citation>
    <scope>NUCLEOTIDE SEQUENCE [LARGE SCALE GENOMIC DNA]</scope>
    <source>
        <strain>BN</strain>
        <strain evidence="3">Sprague-Dawley</strain>
    </source>
</reference>
<evidence type="ECO:0000313" key="2">
    <source>
        <dbReference type="EMBL" id="EDL76495.1"/>
    </source>
</evidence>
<feature type="compositionally biased region" description="Low complexity" evidence="1">
    <location>
        <begin position="21"/>
        <end position="34"/>
    </location>
</feature>